<evidence type="ECO:0008006" key="4">
    <source>
        <dbReference type="Google" id="ProtNLM"/>
    </source>
</evidence>
<feature type="transmembrane region" description="Helical" evidence="1">
    <location>
        <begin position="63"/>
        <end position="84"/>
    </location>
</feature>
<feature type="transmembrane region" description="Helical" evidence="1">
    <location>
        <begin position="90"/>
        <end position="108"/>
    </location>
</feature>
<feature type="transmembrane region" description="Helical" evidence="1">
    <location>
        <begin position="141"/>
        <end position="160"/>
    </location>
</feature>
<keyword evidence="1" id="KW-1133">Transmembrane helix</keyword>
<organism evidence="2 3">
    <name type="scientific">Morchella conica CCBAS932</name>
    <dbReference type="NCBI Taxonomy" id="1392247"/>
    <lineage>
        <taxon>Eukaryota</taxon>
        <taxon>Fungi</taxon>
        <taxon>Dikarya</taxon>
        <taxon>Ascomycota</taxon>
        <taxon>Pezizomycotina</taxon>
        <taxon>Pezizomycetes</taxon>
        <taxon>Pezizales</taxon>
        <taxon>Morchellaceae</taxon>
        <taxon>Morchella</taxon>
    </lineage>
</organism>
<evidence type="ECO:0000313" key="2">
    <source>
        <dbReference type="EMBL" id="RPB14207.1"/>
    </source>
</evidence>
<protein>
    <recommendedName>
        <fullName evidence="4">MARVEL domain-containing protein</fullName>
    </recommendedName>
</protein>
<dbReference type="InParanoid" id="A0A3N4KUL6"/>
<evidence type="ECO:0000313" key="3">
    <source>
        <dbReference type="Proteomes" id="UP000277580"/>
    </source>
</evidence>
<dbReference type="EMBL" id="ML119119">
    <property type="protein sequence ID" value="RPB14207.1"/>
    <property type="molecule type" value="Genomic_DNA"/>
</dbReference>
<accession>A0A3N4KUL6</accession>
<reference evidence="2 3" key="1">
    <citation type="journal article" date="2018" name="Nat. Ecol. Evol.">
        <title>Pezizomycetes genomes reveal the molecular basis of ectomycorrhizal truffle lifestyle.</title>
        <authorList>
            <person name="Murat C."/>
            <person name="Payen T."/>
            <person name="Noel B."/>
            <person name="Kuo A."/>
            <person name="Morin E."/>
            <person name="Chen J."/>
            <person name="Kohler A."/>
            <person name="Krizsan K."/>
            <person name="Balestrini R."/>
            <person name="Da Silva C."/>
            <person name="Montanini B."/>
            <person name="Hainaut M."/>
            <person name="Levati E."/>
            <person name="Barry K.W."/>
            <person name="Belfiori B."/>
            <person name="Cichocki N."/>
            <person name="Clum A."/>
            <person name="Dockter R.B."/>
            <person name="Fauchery L."/>
            <person name="Guy J."/>
            <person name="Iotti M."/>
            <person name="Le Tacon F."/>
            <person name="Lindquist E.A."/>
            <person name="Lipzen A."/>
            <person name="Malagnac F."/>
            <person name="Mello A."/>
            <person name="Molinier V."/>
            <person name="Miyauchi S."/>
            <person name="Poulain J."/>
            <person name="Riccioni C."/>
            <person name="Rubini A."/>
            <person name="Sitrit Y."/>
            <person name="Splivallo R."/>
            <person name="Traeger S."/>
            <person name="Wang M."/>
            <person name="Zifcakova L."/>
            <person name="Wipf D."/>
            <person name="Zambonelli A."/>
            <person name="Paolocci F."/>
            <person name="Nowrousian M."/>
            <person name="Ottonello S."/>
            <person name="Baldrian P."/>
            <person name="Spatafora J.W."/>
            <person name="Henrissat B."/>
            <person name="Nagy L.G."/>
            <person name="Aury J.M."/>
            <person name="Wincker P."/>
            <person name="Grigoriev I.V."/>
            <person name="Bonfante P."/>
            <person name="Martin F.M."/>
        </authorList>
    </citation>
    <scope>NUCLEOTIDE SEQUENCE [LARGE SCALE GENOMIC DNA]</scope>
    <source>
        <strain evidence="2 3">CCBAS932</strain>
    </source>
</reference>
<dbReference type="OrthoDB" id="5342507at2759"/>
<keyword evidence="3" id="KW-1185">Reference proteome</keyword>
<sequence length="202" mass="23456">MAAGIAKTITWLIRTLQFLFAIILVGIISYMIHEYREFRDFRHHLGIKNPGFKPPRELIVPEVFSVLAILFTAFSIMAVCFLGYTLQLLAAFLDFVLWVGYLTSAGLLRHNYHVRSSRNPLRNTITDMRQERGMNRHEHRIGGIVRLLVALVLIQLPWLSTHAYEYMVRVIYGAALLALQLEFVRECNFSVTLHHNSNKRFR</sequence>
<dbReference type="AlphaFoldDB" id="A0A3N4KUL6"/>
<feature type="transmembrane region" description="Helical" evidence="1">
    <location>
        <begin position="12"/>
        <end position="32"/>
    </location>
</feature>
<gene>
    <name evidence="2" type="ORF">P167DRAFT_544116</name>
</gene>
<name>A0A3N4KUL6_9PEZI</name>
<keyword evidence="1" id="KW-0472">Membrane</keyword>
<evidence type="ECO:0000256" key="1">
    <source>
        <dbReference type="SAM" id="Phobius"/>
    </source>
</evidence>
<dbReference type="Proteomes" id="UP000277580">
    <property type="component" value="Unassembled WGS sequence"/>
</dbReference>
<proteinExistence type="predicted"/>
<keyword evidence="1" id="KW-0812">Transmembrane</keyword>